<keyword evidence="3" id="KW-1185">Reference proteome</keyword>
<feature type="transmembrane region" description="Helical" evidence="1">
    <location>
        <begin position="9"/>
        <end position="29"/>
    </location>
</feature>
<dbReference type="AlphaFoldDB" id="A0A1M4UWB7"/>
<proteinExistence type="predicted"/>
<feature type="transmembrane region" description="Helical" evidence="1">
    <location>
        <begin position="49"/>
        <end position="72"/>
    </location>
</feature>
<keyword evidence="1" id="KW-1133">Transmembrane helix</keyword>
<sequence length="173" mass="20574">MRLVKWRTVGIYLLICMITFVFYVMLIILNREMILDLLYELLGKRLNVYSKGFTFFTIMPFLLLSGVIVSLLTHYLGKIEHIHFSETGIEIKTNSRYFINKSEINKVIFAEKENKVVEIDLKCKKDTYSIYNADDEFVARTKKYFQIEKEDESTFDYKSKITKKIYRIGENDK</sequence>
<keyword evidence="1" id="KW-0812">Transmembrane</keyword>
<dbReference type="Proteomes" id="UP000184287">
    <property type="component" value="Unassembled WGS sequence"/>
</dbReference>
<evidence type="ECO:0000256" key="1">
    <source>
        <dbReference type="SAM" id="Phobius"/>
    </source>
</evidence>
<accession>A0A1M4UWB7</accession>
<keyword evidence="1" id="KW-0472">Membrane</keyword>
<gene>
    <name evidence="2" type="ORF">SAMN04488522_101698</name>
</gene>
<evidence type="ECO:0000313" key="3">
    <source>
        <dbReference type="Proteomes" id="UP000184287"/>
    </source>
</evidence>
<protein>
    <submittedName>
        <fullName evidence="2">Uncharacterized protein</fullName>
    </submittedName>
</protein>
<reference evidence="3" key="1">
    <citation type="submission" date="2016-11" db="EMBL/GenBank/DDBJ databases">
        <authorList>
            <person name="Varghese N."/>
            <person name="Submissions S."/>
        </authorList>
    </citation>
    <scope>NUCLEOTIDE SEQUENCE [LARGE SCALE GENOMIC DNA]</scope>
    <source>
        <strain evidence="3">DSM 16990</strain>
    </source>
</reference>
<evidence type="ECO:0000313" key="2">
    <source>
        <dbReference type="EMBL" id="SHE60890.1"/>
    </source>
</evidence>
<name>A0A1M4UWB7_9SPHI</name>
<organism evidence="2 3">
    <name type="scientific">Pedobacter caeni</name>
    <dbReference type="NCBI Taxonomy" id="288992"/>
    <lineage>
        <taxon>Bacteria</taxon>
        <taxon>Pseudomonadati</taxon>
        <taxon>Bacteroidota</taxon>
        <taxon>Sphingobacteriia</taxon>
        <taxon>Sphingobacteriales</taxon>
        <taxon>Sphingobacteriaceae</taxon>
        <taxon>Pedobacter</taxon>
    </lineage>
</organism>
<dbReference type="EMBL" id="FQUQ01000001">
    <property type="protein sequence ID" value="SHE60890.1"/>
    <property type="molecule type" value="Genomic_DNA"/>
</dbReference>